<sequence>MVHNFLTWKTVGRILYFPVIIYLTKDIQQGSRKETFSEGQWTQRKRIFKVKFLHGFAFQKNTGVSKLSGLKLYMDLFWAYSSAVCESSPWWPCSISRLAVMVFIAPCVYGAVFYNLVPAAVSSDNDGQW</sequence>
<protein>
    <submittedName>
        <fullName evidence="2">Uncharacterized protein</fullName>
    </submittedName>
</protein>
<dbReference type="Proteomes" id="UP001469553">
    <property type="component" value="Unassembled WGS sequence"/>
</dbReference>
<evidence type="ECO:0000256" key="1">
    <source>
        <dbReference type="SAM" id="Phobius"/>
    </source>
</evidence>
<evidence type="ECO:0000313" key="2">
    <source>
        <dbReference type="EMBL" id="MEQ2290273.1"/>
    </source>
</evidence>
<keyword evidence="1" id="KW-0812">Transmembrane</keyword>
<gene>
    <name evidence="2" type="ORF">AMECASPLE_001708</name>
</gene>
<evidence type="ECO:0000313" key="3">
    <source>
        <dbReference type="Proteomes" id="UP001469553"/>
    </source>
</evidence>
<dbReference type="EMBL" id="JAHRIP010028272">
    <property type="protein sequence ID" value="MEQ2290273.1"/>
    <property type="molecule type" value="Genomic_DNA"/>
</dbReference>
<comment type="caution">
    <text evidence="2">The sequence shown here is derived from an EMBL/GenBank/DDBJ whole genome shotgun (WGS) entry which is preliminary data.</text>
</comment>
<keyword evidence="1" id="KW-1133">Transmembrane helix</keyword>
<feature type="transmembrane region" description="Helical" evidence="1">
    <location>
        <begin position="98"/>
        <end position="117"/>
    </location>
</feature>
<reference evidence="2 3" key="1">
    <citation type="submission" date="2021-06" db="EMBL/GenBank/DDBJ databases">
        <authorList>
            <person name="Palmer J.M."/>
        </authorList>
    </citation>
    <scope>NUCLEOTIDE SEQUENCE [LARGE SCALE GENOMIC DNA]</scope>
    <source>
        <strain evidence="2 3">AS_MEX2019</strain>
        <tissue evidence="2">Muscle</tissue>
    </source>
</reference>
<organism evidence="2 3">
    <name type="scientific">Ameca splendens</name>
    <dbReference type="NCBI Taxonomy" id="208324"/>
    <lineage>
        <taxon>Eukaryota</taxon>
        <taxon>Metazoa</taxon>
        <taxon>Chordata</taxon>
        <taxon>Craniata</taxon>
        <taxon>Vertebrata</taxon>
        <taxon>Euteleostomi</taxon>
        <taxon>Actinopterygii</taxon>
        <taxon>Neopterygii</taxon>
        <taxon>Teleostei</taxon>
        <taxon>Neoteleostei</taxon>
        <taxon>Acanthomorphata</taxon>
        <taxon>Ovalentaria</taxon>
        <taxon>Atherinomorphae</taxon>
        <taxon>Cyprinodontiformes</taxon>
        <taxon>Goodeidae</taxon>
        <taxon>Ameca</taxon>
    </lineage>
</organism>
<keyword evidence="3" id="KW-1185">Reference proteome</keyword>
<name>A0ABV0Y913_9TELE</name>
<proteinExistence type="predicted"/>
<keyword evidence="1" id="KW-0472">Membrane</keyword>
<accession>A0ABV0Y913</accession>